<evidence type="ECO:0000313" key="2">
    <source>
        <dbReference type="Proteomes" id="UP001498398"/>
    </source>
</evidence>
<keyword evidence="2" id="KW-1185">Reference proteome</keyword>
<gene>
    <name evidence="1" type="ORF">VKT23_019663</name>
</gene>
<proteinExistence type="predicted"/>
<comment type="caution">
    <text evidence="1">The sequence shown here is derived from an EMBL/GenBank/DDBJ whole genome shotgun (WGS) entry which is preliminary data.</text>
</comment>
<dbReference type="Proteomes" id="UP001498398">
    <property type="component" value="Unassembled WGS sequence"/>
</dbReference>
<evidence type="ECO:0000313" key="1">
    <source>
        <dbReference type="EMBL" id="KAK7435401.1"/>
    </source>
</evidence>
<accession>A0ABR1INP7</accession>
<organism evidence="1 2">
    <name type="scientific">Marasmiellus scandens</name>
    <dbReference type="NCBI Taxonomy" id="2682957"/>
    <lineage>
        <taxon>Eukaryota</taxon>
        <taxon>Fungi</taxon>
        <taxon>Dikarya</taxon>
        <taxon>Basidiomycota</taxon>
        <taxon>Agaricomycotina</taxon>
        <taxon>Agaricomycetes</taxon>
        <taxon>Agaricomycetidae</taxon>
        <taxon>Agaricales</taxon>
        <taxon>Marasmiineae</taxon>
        <taxon>Omphalotaceae</taxon>
        <taxon>Marasmiellus</taxon>
    </lineage>
</organism>
<protein>
    <submittedName>
        <fullName evidence="1">Uncharacterized protein</fullName>
    </submittedName>
</protein>
<dbReference type="EMBL" id="JBANRG010000107">
    <property type="protein sequence ID" value="KAK7435401.1"/>
    <property type="molecule type" value="Genomic_DNA"/>
</dbReference>
<name>A0ABR1INP7_9AGAR</name>
<sequence>MSADISTPAECIGCDSNARSSISTRLICFRLRLLVCPNPRRLHHQRQSTFRDSKSFVVICNYTSTIRSLTTTTSATS</sequence>
<reference evidence="1 2" key="1">
    <citation type="submission" date="2024-01" db="EMBL/GenBank/DDBJ databases">
        <title>A draft genome for the cacao thread blight pathogen Marasmiellus scandens.</title>
        <authorList>
            <person name="Baruah I.K."/>
            <person name="Leung J."/>
            <person name="Bukari Y."/>
            <person name="Amoako-Attah I."/>
            <person name="Meinhardt L.W."/>
            <person name="Bailey B.A."/>
            <person name="Cohen S.P."/>
        </authorList>
    </citation>
    <scope>NUCLEOTIDE SEQUENCE [LARGE SCALE GENOMIC DNA]</scope>
    <source>
        <strain evidence="1 2">GH-19</strain>
    </source>
</reference>